<name>A0A645A4Y8_9ZZZZ</name>
<protein>
    <recommendedName>
        <fullName evidence="1">[acyl-carrier-protein] S-malonyltransferase</fullName>
        <ecNumber evidence="1">2.3.1.39</ecNumber>
    </recommendedName>
</protein>
<dbReference type="PANTHER" id="PTHR42681:SF1">
    <property type="entry name" value="MALONYL-COA-ACYL CARRIER PROTEIN TRANSACYLASE, MITOCHONDRIAL"/>
    <property type="match status" value="1"/>
</dbReference>
<dbReference type="EC" id="2.3.1.39" evidence="1"/>
<dbReference type="SMART" id="SM00827">
    <property type="entry name" value="PKS_AT"/>
    <property type="match status" value="1"/>
</dbReference>
<dbReference type="Pfam" id="PF00698">
    <property type="entry name" value="Acyl_transf_1"/>
    <property type="match status" value="1"/>
</dbReference>
<dbReference type="SUPFAM" id="SSF52151">
    <property type="entry name" value="FabD/lysophospholipase-like"/>
    <property type="match status" value="1"/>
</dbReference>
<comment type="catalytic activity">
    <reaction evidence="4">
        <text>holo-[ACP] + malonyl-CoA = malonyl-[ACP] + CoA</text>
        <dbReference type="Rhea" id="RHEA:41792"/>
        <dbReference type="Rhea" id="RHEA-COMP:9623"/>
        <dbReference type="Rhea" id="RHEA-COMP:9685"/>
        <dbReference type="ChEBI" id="CHEBI:57287"/>
        <dbReference type="ChEBI" id="CHEBI:57384"/>
        <dbReference type="ChEBI" id="CHEBI:64479"/>
        <dbReference type="ChEBI" id="CHEBI:78449"/>
        <dbReference type="EC" id="2.3.1.39"/>
    </reaction>
</comment>
<comment type="caution">
    <text evidence="6">The sequence shown here is derived from an EMBL/GenBank/DDBJ whole genome shotgun (WGS) entry which is preliminary data.</text>
</comment>
<gene>
    <name evidence="6" type="primary">fabD_28</name>
    <name evidence="6" type="ORF">SDC9_94979</name>
</gene>
<keyword evidence="3 6" id="KW-0012">Acyltransferase</keyword>
<dbReference type="GO" id="GO:0005829">
    <property type="term" value="C:cytosol"/>
    <property type="evidence" value="ECO:0007669"/>
    <property type="project" value="TreeGrafter"/>
</dbReference>
<dbReference type="GO" id="GO:0006633">
    <property type="term" value="P:fatty acid biosynthetic process"/>
    <property type="evidence" value="ECO:0007669"/>
    <property type="project" value="TreeGrafter"/>
</dbReference>
<evidence type="ECO:0000313" key="6">
    <source>
        <dbReference type="EMBL" id="MPM48255.1"/>
    </source>
</evidence>
<dbReference type="InterPro" id="IPR050858">
    <property type="entry name" value="Mal-CoA-ACP_Trans/PKS_FabD"/>
</dbReference>
<accession>A0A645A4Y8</accession>
<evidence type="ECO:0000256" key="4">
    <source>
        <dbReference type="ARBA" id="ARBA00048462"/>
    </source>
</evidence>
<evidence type="ECO:0000259" key="5">
    <source>
        <dbReference type="SMART" id="SM00827"/>
    </source>
</evidence>
<evidence type="ECO:0000256" key="2">
    <source>
        <dbReference type="ARBA" id="ARBA00022679"/>
    </source>
</evidence>
<dbReference type="InterPro" id="IPR016035">
    <property type="entry name" value="Acyl_Trfase/lysoPLipase"/>
</dbReference>
<dbReference type="AlphaFoldDB" id="A0A645A4Y8"/>
<dbReference type="PANTHER" id="PTHR42681">
    <property type="entry name" value="MALONYL-COA-ACYL CARRIER PROTEIN TRANSACYLASE, MITOCHONDRIAL"/>
    <property type="match status" value="1"/>
</dbReference>
<sequence length="182" mass="20104">MAAVLGISEEIIQEVCNQSRDLGVISIANYNCPGQIVIAGEMEPLNKAIELLSEKGAKKIIKLPVSGAFHTELLENASNRLRKELDMVDFKAFSVNFIPNLTGDILESVENLKDILKNQVKNSVQWEKSINTMINEGVETFIEVGPGKALSGFVKKVNRSLKVYNVEDMASLNKVLETLIEN</sequence>
<evidence type="ECO:0000256" key="1">
    <source>
        <dbReference type="ARBA" id="ARBA00013258"/>
    </source>
</evidence>
<dbReference type="GO" id="GO:0004314">
    <property type="term" value="F:[acyl-carrier-protein] S-malonyltransferase activity"/>
    <property type="evidence" value="ECO:0007669"/>
    <property type="project" value="UniProtKB-EC"/>
</dbReference>
<reference evidence="6" key="1">
    <citation type="submission" date="2019-08" db="EMBL/GenBank/DDBJ databases">
        <authorList>
            <person name="Kucharzyk K."/>
            <person name="Murdoch R.W."/>
            <person name="Higgins S."/>
            <person name="Loffler F."/>
        </authorList>
    </citation>
    <scope>NUCLEOTIDE SEQUENCE</scope>
</reference>
<feature type="domain" description="Malonyl-CoA:ACP transacylase (MAT)" evidence="5">
    <location>
        <begin position="1"/>
        <end position="175"/>
    </location>
</feature>
<dbReference type="Gene3D" id="3.30.70.250">
    <property type="entry name" value="Malonyl-CoA ACP transacylase, ACP-binding"/>
    <property type="match status" value="1"/>
</dbReference>
<dbReference type="FunFam" id="3.30.70.250:FF:000001">
    <property type="entry name" value="Malonyl CoA-acyl carrier protein transacylase"/>
    <property type="match status" value="1"/>
</dbReference>
<dbReference type="InterPro" id="IPR014043">
    <property type="entry name" value="Acyl_transferase_dom"/>
</dbReference>
<evidence type="ECO:0000256" key="3">
    <source>
        <dbReference type="ARBA" id="ARBA00023315"/>
    </source>
</evidence>
<organism evidence="6">
    <name type="scientific">bioreactor metagenome</name>
    <dbReference type="NCBI Taxonomy" id="1076179"/>
    <lineage>
        <taxon>unclassified sequences</taxon>
        <taxon>metagenomes</taxon>
        <taxon>ecological metagenomes</taxon>
    </lineage>
</organism>
<proteinExistence type="predicted"/>
<dbReference type="InterPro" id="IPR001227">
    <property type="entry name" value="Ac_transferase_dom_sf"/>
</dbReference>
<dbReference type="EMBL" id="VSSQ01012019">
    <property type="protein sequence ID" value="MPM48255.1"/>
    <property type="molecule type" value="Genomic_DNA"/>
</dbReference>
<keyword evidence="2 6" id="KW-0808">Transferase</keyword>
<dbReference type="Gene3D" id="3.40.366.10">
    <property type="entry name" value="Malonyl-Coenzyme A Acyl Carrier Protein, domain 2"/>
    <property type="match status" value="1"/>
</dbReference>